<sequence length="116" mass="13354">MLRRAQSHSLTYSREFVNGNMPACSTLSYFSQTYPPSPVPIRISHLPLPSRVQPSQHTVNQPLVRLNHLPALREEKPTPTVRCSSKEKANSESKPFALCKERWESYKRHSRRRAQG</sequence>
<name>A0A6A6JEU1_WESOR</name>
<protein>
    <submittedName>
        <fullName evidence="2">Uncharacterized protein</fullName>
    </submittedName>
</protein>
<evidence type="ECO:0000313" key="3">
    <source>
        <dbReference type="Proteomes" id="UP000800097"/>
    </source>
</evidence>
<accession>A0A6A6JEU1</accession>
<gene>
    <name evidence="2" type="ORF">EI97DRAFT_97029</name>
</gene>
<dbReference type="GeneID" id="54556424"/>
<dbReference type="EMBL" id="ML986501">
    <property type="protein sequence ID" value="KAF2274693.1"/>
    <property type="molecule type" value="Genomic_DNA"/>
</dbReference>
<organism evidence="2 3">
    <name type="scientific">Westerdykella ornata</name>
    <dbReference type="NCBI Taxonomy" id="318751"/>
    <lineage>
        <taxon>Eukaryota</taxon>
        <taxon>Fungi</taxon>
        <taxon>Dikarya</taxon>
        <taxon>Ascomycota</taxon>
        <taxon>Pezizomycotina</taxon>
        <taxon>Dothideomycetes</taxon>
        <taxon>Pleosporomycetidae</taxon>
        <taxon>Pleosporales</taxon>
        <taxon>Sporormiaceae</taxon>
        <taxon>Westerdykella</taxon>
    </lineage>
</organism>
<proteinExistence type="predicted"/>
<dbReference type="AlphaFoldDB" id="A0A6A6JEU1"/>
<keyword evidence="3" id="KW-1185">Reference proteome</keyword>
<reference evidence="2" key="1">
    <citation type="journal article" date="2020" name="Stud. Mycol.">
        <title>101 Dothideomycetes genomes: a test case for predicting lifestyles and emergence of pathogens.</title>
        <authorList>
            <person name="Haridas S."/>
            <person name="Albert R."/>
            <person name="Binder M."/>
            <person name="Bloem J."/>
            <person name="Labutti K."/>
            <person name="Salamov A."/>
            <person name="Andreopoulos B."/>
            <person name="Baker S."/>
            <person name="Barry K."/>
            <person name="Bills G."/>
            <person name="Bluhm B."/>
            <person name="Cannon C."/>
            <person name="Castanera R."/>
            <person name="Culley D."/>
            <person name="Daum C."/>
            <person name="Ezra D."/>
            <person name="Gonzalez J."/>
            <person name="Henrissat B."/>
            <person name="Kuo A."/>
            <person name="Liang C."/>
            <person name="Lipzen A."/>
            <person name="Lutzoni F."/>
            <person name="Magnuson J."/>
            <person name="Mondo S."/>
            <person name="Nolan M."/>
            <person name="Ohm R."/>
            <person name="Pangilinan J."/>
            <person name="Park H.-J."/>
            <person name="Ramirez L."/>
            <person name="Alfaro M."/>
            <person name="Sun H."/>
            <person name="Tritt A."/>
            <person name="Yoshinaga Y."/>
            <person name="Zwiers L.-H."/>
            <person name="Turgeon B."/>
            <person name="Goodwin S."/>
            <person name="Spatafora J."/>
            <person name="Crous P."/>
            <person name="Grigoriev I."/>
        </authorList>
    </citation>
    <scope>NUCLEOTIDE SEQUENCE</scope>
    <source>
        <strain evidence="2">CBS 379.55</strain>
    </source>
</reference>
<feature type="region of interest" description="Disordered" evidence="1">
    <location>
        <begin position="75"/>
        <end position="94"/>
    </location>
</feature>
<dbReference type="RefSeq" id="XP_033652232.1">
    <property type="nucleotide sequence ID" value="XM_033803249.1"/>
</dbReference>
<evidence type="ECO:0000256" key="1">
    <source>
        <dbReference type="SAM" id="MobiDB-lite"/>
    </source>
</evidence>
<evidence type="ECO:0000313" key="2">
    <source>
        <dbReference type="EMBL" id="KAF2274693.1"/>
    </source>
</evidence>
<dbReference type="Proteomes" id="UP000800097">
    <property type="component" value="Unassembled WGS sequence"/>
</dbReference>